<evidence type="ECO:0000313" key="2">
    <source>
        <dbReference type="EMBL" id="MQM27768.1"/>
    </source>
</evidence>
<accession>A0A6L5GDQ6</accession>
<organism evidence="2 3">
    <name type="scientific">Glycomyces albidus</name>
    <dbReference type="NCBI Taxonomy" id="2656774"/>
    <lineage>
        <taxon>Bacteria</taxon>
        <taxon>Bacillati</taxon>
        <taxon>Actinomycetota</taxon>
        <taxon>Actinomycetes</taxon>
        <taxon>Glycomycetales</taxon>
        <taxon>Glycomycetaceae</taxon>
        <taxon>Glycomyces</taxon>
    </lineage>
</organism>
<sequence length="168" mass="18369">MEINELLADAFGRVQEDVRAVVDGLSQAELEARPGPGTNPIGWLVWHIARVQDDHVSEVAGREQTWTADGWSKRFDLALDDADIGYGHTSEQVGRVAGVSGADLLAYYEAVHAKTLEYVAGLTAPDLDRIVDRNWTPHVSLGVRLVSVVNDNTQHVGQAAYVRGLLDR</sequence>
<feature type="domain" description="DinB-like" evidence="1">
    <location>
        <begin position="11"/>
        <end position="159"/>
    </location>
</feature>
<dbReference type="Gene3D" id="1.20.120.450">
    <property type="entry name" value="dinb family like domain"/>
    <property type="match status" value="1"/>
</dbReference>
<proteinExistence type="predicted"/>
<protein>
    <submittedName>
        <fullName evidence="2">DUF664 domain-containing protein</fullName>
    </submittedName>
</protein>
<dbReference type="InterPro" id="IPR034660">
    <property type="entry name" value="DinB/YfiT-like"/>
</dbReference>
<dbReference type="RefSeq" id="WP_153026887.1">
    <property type="nucleotide sequence ID" value="NZ_WIAO01000028.1"/>
</dbReference>
<dbReference type="SUPFAM" id="SSF109854">
    <property type="entry name" value="DinB/YfiT-like putative metalloenzymes"/>
    <property type="match status" value="1"/>
</dbReference>
<dbReference type="InterPro" id="IPR024775">
    <property type="entry name" value="DinB-like"/>
</dbReference>
<evidence type="ECO:0000259" key="1">
    <source>
        <dbReference type="Pfam" id="PF12867"/>
    </source>
</evidence>
<dbReference type="EMBL" id="WIAO01000028">
    <property type="protein sequence ID" value="MQM27768.1"/>
    <property type="molecule type" value="Genomic_DNA"/>
</dbReference>
<dbReference type="Pfam" id="PF12867">
    <property type="entry name" value="DinB_2"/>
    <property type="match status" value="1"/>
</dbReference>
<comment type="caution">
    <text evidence="2">The sequence shown here is derived from an EMBL/GenBank/DDBJ whole genome shotgun (WGS) entry which is preliminary data.</text>
</comment>
<dbReference type="NCBIfam" id="NF047843">
    <property type="entry name" value="MST_Rv0443"/>
    <property type="match status" value="1"/>
</dbReference>
<name>A0A6L5GDQ6_9ACTN</name>
<evidence type="ECO:0000313" key="3">
    <source>
        <dbReference type="Proteomes" id="UP000477750"/>
    </source>
</evidence>
<keyword evidence="3" id="KW-1185">Reference proteome</keyword>
<dbReference type="AlphaFoldDB" id="A0A6L5GDQ6"/>
<dbReference type="Proteomes" id="UP000477750">
    <property type="component" value="Unassembled WGS sequence"/>
</dbReference>
<reference evidence="2 3" key="1">
    <citation type="submission" date="2019-10" db="EMBL/GenBank/DDBJ databases">
        <title>Glycomyces albidus sp. nov., a novel actinomycete isolated from rhizosphere soil of wheat (Triticum aestivum L.).</title>
        <authorList>
            <person name="Qian L."/>
        </authorList>
    </citation>
    <scope>NUCLEOTIDE SEQUENCE [LARGE SCALE GENOMIC DNA]</scope>
    <source>
        <strain evidence="2 3">NEAU-7082</strain>
    </source>
</reference>
<gene>
    <name evidence="2" type="ORF">GFD30_19670</name>
</gene>